<dbReference type="KEGG" id="barh:WN72_28530"/>
<dbReference type="InterPro" id="IPR009506">
    <property type="entry name" value="YjiS-like"/>
</dbReference>
<dbReference type="AlphaFoldDB" id="A0AAE7NPU5"/>
<reference evidence="2 3" key="1">
    <citation type="submission" date="2018-06" db="EMBL/GenBank/DDBJ databases">
        <title>Comparative genomics of Bradyrhizobium nodulating Arachidis hypogaea.</title>
        <authorList>
            <person name="Li Y."/>
        </authorList>
    </citation>
    <scope>NUCLEOTIDE SEQUENCE [LARGE SCALE GENOMIC DNA]</scope>
    <source>
        <strain evidence="2 3">CCBAU 051107</strain>
    </source>
</reference>
<proteinExistence type="predicted"/>
<dbReference type="Pfam" id="PF06568">
    <property type="entry name" value="YjiS-like"/>
    <property type="match status" value="1"/>
</dbReference>
<name>A0AAE7NPU5_9BRAD</name>
<accession>A0AAE7NPU5</accession>
<feature type="domain" description="YjiS-like" evidence="1">
    <location>
        <begin position="27"/>
        <end position="61"/>
    </location>
</feature>
<dbReference type="EMBL" id="CP030050">
    <property type="protein sequence ID" value="QOZ69823.1"/>
    <property type="molecule type" value="Genomic_DNA"/>
</dbReference>
<evidence type="ECO:0000259" key="1">
    <source>
        <dbReference type="Pfam" id="PF06568"/>
    </source>
</evidence>
<sequence>MSTIRGTTELGPLTARRQVYSPLEPYWDAFQEWRKRQTLLAKLCALSDRELMDIGIARSEIAYLASHRGCDARGALSGGQGTTMAGSQDDGSVLSCPPAAFGCDR</sequence>
<evidence type="ECO:0000313" key="3">
    <source>
        <dbReference type="Proteomes" id="UP000594015"/>
    </source>
</evidence>
<organism evidence="2 3">
    <name type="scientific">Bradyrhizobium arachidis</name>
    <dbReference type="NCBI Taxonomy" id="858423"/>
    <lineage>
        <taxon>Bacteria</taxon>
        <taxon>Pseudomonadati</taxon>
        <taxon>Pseudomonadota</taxon>
        <taxon>Alphaproteobacteria</taxon>
        <taxon>Hyphomicrobiales</taxon>
        <taxon>Nitrobacteraceae</taxon>
        <taxon>Bradyrhizobium</taxon>
    </lineage>
</organism>
<gene>
    <name evidence="2" type="ORF">WN72_28530</name>
</gene>
<evidence type="ECO:0000313" key="2">
    <source>
        <dbReference type="EMBL" id="QOZ69823.1"/>
    </source>
</evidence>
<dbReference type="Proteomes" id="UP000594015">
    <property type="component" value="Chromosome"/>
</dbReference>
<dbReference type="RefSeq" id="WP_092218877.1">
    <property type="nucleotide sequence ID" value="NZ_CP030050.1"/>
</dbReference>
<protein>
    <submittedName>
        <fullName evidence="2">DUF1127 domain-containing protein</fullName>
    </submittedName>
</protein>